<keyword evidence="1" id="KW-0472">Membrane</keyword>
<name>A0ABN5YWA9_9MYCO</name>
<keyword evidence="4" id="KW-1185">Reference proteome</keyword>
<sequence length="192" mass="20722">MGFTATIALGLAVRSGDSAVDRWFMETSQELLGPHPHWMLLLNRVRVLVPLYLLAIAIPLWRRERRLATVAALCPVISIIGAKVLKVLFGRPWYGENLAYPSGHTTVAITVAAMLVLAIGIHPWSVTLAVIGAAIPSIGMASNGLHYFTDIIGGTLYATSMVCLAILAAGPQALHHSRIRGASHWENGSVRR</sequence>
<keyword evidence="1" id="KW-1133">Transmembrane helix</keyword>
<dbReference type="InterPro" id="IPR036938">
    <property type="entry name" value="PAP2/HPO_sf"/>
</dbReference>
<feature type="transmembrane region" description="Helical" evidence="1">
    <location>
        <begin position="68"/>
        <end position="89"/>
    </location>
</feature>
<dbReference type="EMBL" id="AP022577">
    <property type="protein sequence ID" value="BBX86038.1"/>
    <property type="molecule type" value="Genomic_DNA"/>
</dbReference>
<dbReference type="RefSeq" id="WP_138228460.1">
    <property type="nucleotide sequence ID" value="NZ_CP122994.1"/>
</dbReference>
<proteinExistence type="predicted"/>
<dbReference type="Proteomes" id="UP000465609">
    <property type="component" value="Chromosome"/>
</dbReference>
<organism evidence="3 4">
    <name type="scientific">Mycolicibacterium aubagnense</name>
    <dbReference type="NCBI Taxonomy" id="319707"/>
    <lineage>
        <taxon>Bacteria</taxon>
        <taxon>Bacillati</taxon>
        <taxon>Actinomycetota</taxon>
        <taxon>Actinomycetes</taxon>
        <taxon>Mycobacteriales</taxon>
        <taxon>Mycobacteriaceae</taxon>
        <taxon>Mycolicibacterium</taxon>
    </lineage>
</organism>
<gene>
    <name evidence="3" type="ORF">MAUB_39110</name>
</gene>
<accession>A0ABN5YWA9</accession>
<dbReference type="Gene3D" id="1.20.144.10">
    <property type="entry name" value="Phosphatidic acid phosphatase type 2/haloperoxidase"/>
    <property type="match status" value="1"/>
</dbReference>
<reference evidence="3 4" key="1">
    <citation type="journal article" date="2019" name="Emerg. Microbes Infect.">
        <title>Comprehensive subspecies identification of 175 nontuberculous mycobacteria species based on 7547 genomic profiles.</title>
        <authorList>
            <person name="Matsumoto Y."/>
            <person name="Kinjo T."/>
            <person name="Motooka D."/>
            <person name="Nabeya D."/>
            <person name="Jung N."/>
            <person name="Uechi K."/>
            <person name="Horii T."/>
            <person name="Iida T."/>
            <person name="Fujita J."/>
            <person name="Nakamura S."/>
        </authorList>
    </citation>
    <scope>NUCLEOTIDE SEQUENCE [LARGE SCALE GENOMIC DNA]</scope>
    <source>
        <strain evidence="3 4">JCM 15296</strain>
    </source>
</reference>
<keyword evidence="1" id="KW-0812">Transmembrane</keyword>
<feature type="domain" description="Phosphatidic acid phosphatase type 2/haloperoxidase" evidence="2">
    <location>
        <begin position="97"/>
        <end position="167"/>
    </location>
</feature>
<evidence type="ECO:0000259" key="2">
    <source>
        <dbReference type="Pfam" id="PF01569"/>
    </source>
</evidence>
<protein>
    <recommendedName>
        <fullName evidence="2">Phosphatidic acid phosphatase type 2/haloperoxidase domain-containing protein</fullName>
    </recommendedName>
</protein>
<evidence type="ECO:0000256" key="1">
    <source>
        <dbReference type="SAM" id="Phobius"/>
    </source>
</evidence>
<dbReference type="InterPro" id="IPR000326">
    <property type="entry name" value="PAP2/HPO"/>
</dbReference>
<dbReference type="Pfam" id="PF01569">
    <property type="entry name" value="PAP2"/>
    <property type="match status" value="1"/>
</dbReference>
<feature type="transmembrane region" description="Helical" evidence="1">
    <location>
        <begin position="151"/>
        <end position="170"/>
    </location>
</feature>
<evidence type="ECO:0000313" key="4">
    <source>
        <dbReference type="Proteomes" id="UP000465609"/>
    </source>
</evidence>
<dbReference type="SUPFAM" id="SSF48317">
    <property type="entry name" value="Acid phosphatase/Vanadium-dependent haloperoxidase"/>
    <property type="match status" value="1"/>
</dbReference>
<evidence type="ECO:0000313" key="3">
    <source>
        <dbReference type="EMBL" id="BBX86038.1"/>
    </source>
</evidence>